<feature type="transmembrane region" description="Helical" evidence="7">
    <location>
        <begin position="146"/>
        <end position="168"/>
    </location>
</feature>
<proteinExistence type="inferred from homology"/>
<evidence type="ECO:0000256" key="5">
    <source>
        <dbReference type="ARBA" id="ARBA00023136"/>
    </source>
</evidence>
<dbReference type="Pfam" id="PF00510">
    <property type="entry name" value="COX3"/>
    <property type="match status" value="1"/>
</dbReference>
<dbReference type="InterPro" id="IPR024791">
    <property type="entry name" value="Cyt_c/ubiquinol_Oxase_su3"/>
</dbReference>
<gene>
    <name evidence="9" type="ORF">GPA22_05590</name>
</gene>
<evidence type="ECO:0000256" key="2">
    <source>
        <dbReference type="ARBA" id="ARBA00010581"/>
    </source>
</evidence>
<feature type="transmembrane region" description="Helical" evidence="7">
    <location>
        <begin position="38"/>
        <end position="60"/>
    </location>
</feature>
<reference evidence="9 10" key="1">
    <citation type="submission" date="2019-12" db="EMBL/GenBank/DDBJ databases">
        <title>Comparative genomics gives insights into the taxonomy of the Azoarcus-Aromatoleum group and reveals separate origins of nif in the plant-associated Azoarcus and non-plant-associated Aromatoleum sub-groups.</title>
        <authorList>
            <person name="Lafos M."/>
            <person name="Maluk M."/>
            <person name="Batista M."/>
            <person name="Junghare M."/>
            <person name="Carmona M."/>
            <person name="Faoro H."/>
            <person name="Cruz L.M."/>
            <person name="Battistoni F."/>
            <person name="De Souza E."/>
            <person name="Pedrosa F."/>
            <person name="Chen W.-M."/>
            <person name="Poole P.S."/>
            <person name="Dixon R.A."/>
            <person name="James E.K."/>
        </authorList>
    </citation>
    <scope>NUCLEOTIDE SEQUENCE [LARGE SCALE GENOMIC DNA]</scope>
    <source>
        <strain evidence="9 10">Td21</strain>
    </source>
</reference>
<accession>A0ABX1PUS5</accession>
<evidence type="ECO:0000313" key="9">
    <source>
        <dbReference type="EMBL" id="NMG43203.1"/>
    </source>
</evidence>
<keyword evidence="5 7" id="KW-0472">Membrane</keyword>
<feature type="transmembrane region" description="Helical" evidence="7">
    <location>
        <begin position="188"/>
        <end position="210"/>
    </location>
</feature>
<dbReference type="InterPro" id="IPR013833">
    <property type="entry name" value="Cyt_c_oxidase_su3_a-hlx"/>
</dbReference>
<feature type="transmembrane region" description="Helical" evidence="7">
    <location>
        <begin position="113"/>
        <end position="134"/>
    </location>
</feature>
<dbReference type="SUPFAM" id="SSF81452">
    <property type="entry name" value="Cytochrome c oxidase subunit III-like"/>
    <property type="match status" value="1"/>
</dbReference>
<dbReference type="PROSITE" id="PS50253">
    <property type="entry name" value="COX3"/>
    <property type="match status" value="1"/>
</dbReference>
<keyword evidence="3 6" id="KW-0812">Transmembrane</keyword>
<dbReference type="EMBL" id="WTVN01000006">
    <property type="protein sequence ID" value="NMG43203.1"/>
    <property type="molecule type" value="Genomic_DNA"/>
</dbReference>
<feature type="domain" description="Heme-copper oxidase subunit III family profile" evidence="8">
    <location>
        <begin position="34"/>
        <end position="214"/>
    </location>
</feature>
<evidence type="ECO:0000256" key="7">
    <source>
        <dbReference type="SAM" id="Phobius"/>
    </source>
</evidence>
<evidence type="ECO:0000259" key="8">
    <source>
        <dbReference type="PROSITE" id="PS50253"/>
    </source>
</evidence>
<evidence type="ECO:0000256" key="1">
    <source>
        <dbReference type="ARBA" id="ARBA00004141"/>
    </source>
</evidence>
<comment type="similarity">
    <text evidence="2 6">Belongs to the cytochrome c oxidase subunit 3 family.</text>
</comment>
<dbReference type="PANTHER" id="PTHR11403">
    <property type="entry name" value="CYTOCHROME C OXIDASE SUBUNIT III"/>
    <property type="match status" value="1"/>
</dbReference>
<dbReference type="Gene3D" id="1.20.120.80">
    <property type="entry name" value="Cytochrome c oxidase, subunit III, four-helix bundle"/>
    <property type="match status" value="1"/>
</dbReference>
<comment type="caution">
    <text evidence="9">The sequence shown here is derived from an EMBL/GenBank/DDBJ whole genome shotgun (WGS) entry which is preliminary data.</text>
</comment>
<evidence type="ECO:0000256" key="6">
    <source>
        <dbReference type="RuleBase" id="RU003376"/>
    </source>
</evidence>
<protein>
    <submittedName>
        <fullName evidence="9">Cytochrome C oxidase subunit III</fullName>
    </submittedName>
</protein>
<feature type="transmembrane region" description="Helical" evidence="7">
    <location>
        <begin position="80"/>
        <end position="101"/>
    </location>
</feature>
<dbReference type="Proteomes" id="UP000623795">
    <property type="component" value="Unassembled WGS sequence"/>
</dbReference>
<evidence type="ECO:0000256" key="4">
    <source>
        <dbReference type="ARBA" id="ARBA00022989"/>
    </source>
</evidence>
<organism evidence="9 10">
    <name type="scientific">Aromatoleum toluvorans</name>
    <dbReference type="NCBI Taxonomy" id="92002"/>
    <lineage>
        <taxon>Bacteria</taxon>
        <taxon>Pseudomonadati</taxon>
        <taxon>Pseudomonadota</taxon>
        <taxon>Betaproteobacteria</taxon>
        <taxon>Rhodocyclales</taxon>
        <taxon>Rhodocyclaceae</taxon>
        <taxon>Aromatoleum</taxon>
    </lineage>
</organism>
<keyword evidence="4 7" id="KW-1133">Transmembrane helix</keyword>
<dbReference type="InterPro" id="IPR035973">
    <property type="entry name" value="Cyt_c_oxidase_su3-like_sf"/>
</dbReference>
<keyword evidence="10" id="KW-1185">Reference proteome</keyword>
<evidence type="ECO:0000256" key="3">
    <source>
        <dbReference type="ARBA" id="ARBA00022692"/>
    </source>
</evidence>
<dbReference type="RefSeq" id="WP_169255119.1">
    <property type="nucleotide sequence ID" value="NZ_WTVN01000006.1"/>
</dbReference>
<comment type="subcellular location">
    <subcellularLocation>
        <location evidence="6">Cell membrane</location>
        <topology evidence="6">Multi-pass membrane protein</topology>
    </subcellularLocation>
    <subcellularLocation>
        <location evidence="1">Membrane</location>
        <topology evidence="1">Multi-pass membrane protein</topology>
    </subcellularLocation>
</comment>
<sequence>MSARSGILAALATKPWLPQPLPPVAAPRLPAATVGLRVLLGVIGVLFGLFAIALLVRARLPDWQPLAGTPTSPLAGLGPLWTNTALLAASSLALQAASGAARRGRLAATRFGLVLAGAAALAFLAGQGWVWWLFIATGHFVASHPAASFFYLLTGVHGLHLAGGLVALGRSVARAWRERSCVRVHAGVARCALYWHFLFAVWLVLFALLASPPATLAALADICGIR</sequence>
<dbReference type="PANTHER" id="PTHR11403:SF10">
    <property type="entry name" value="CYTOCHROME C OXIDASE"/>
    <property type="match status" value="1"/>
</dbReference>
<evidence type="ECO:0000313" key="10">
    <source>
        <dbReference type="Proteomes" id="UP000623795"/>
    </source>
</evidence>
<name>A0ABX1PUS5_9RHOO</name>
<dbReference type="InterPro" id="IPR000298">
    <property type="entry name" value="Cyt_c_oxidase-like_su3"/>
</dbReference>